<dbReference type="EMBL" id="JAJVDC020000171">
    <property type="protein sequence ID" value="KAL1620251.1"/>
    <property type="molecule type" value="Genomic_DNA"/>
</dbReference>
<dbReference type="Gene3D" id="3.40.50.720">
    <property type="entry name" value="NAD(P)-binding Rossmann-like Domain"/>
    <property type="match status" value="1"/>
</dbReference>
<organism evidence="5 6">
    <name type="scientific">Neofusicoccum ribis</name>
    <dbReference type="NCBI Taxonomy" id="45134"/>
    <lineage>
        <taxon>Eukaryota</taxon>
        <taxon>Fungi</taxon>
        <taxon>Dikarya</taxon>
        <taxon>Ascomycota</taxon>
        <taxon>Pezizomycotina</taxon>
        <taxon>Dothideomycetes</taxon>
        <taxon>Dothideomycetes incertae sedis</taxon>
        <taxon>Botryosphaeriales</taxon>
        <taxon>Botryosphaeriaceae</taxon>
        <taxon>Neofusicoccum</taxon>
    </lineage>
</organism>
<evidence type="ECO:0000256" key="3">
    <source>
        <dbReference type="SAM" id="SignalP"/>
    </source>
</evidence>
<evidence type="ECO:0000256" key="2">
    <source>
        <dbReference type="ARBA" id="ARBA00023002"/>
    </source>
</evidence>
<keyword evidence="6" id="KW-1185">Reference proteome</keyword>
<evidence type="ECO:0000313" key="5">
    <source>
        <dbReference type="EMBL" id="KAL1620251.1"/>
    </source>
</evidence>
<dbReference type="PANTHER" id="PTHR47706">
    <property type="entry name" value="NMRA-LIKE FAMILY PROTEIN"/>
    <property type="match status" value="1"/>
</dbReference>
<feature type="domain" description="NmrA-like" evidence="4">
    <location>
        <begin position="290"/>
        <end position="526"/>
    </location>
</feature>
<evidence type="ECO:0000256" key="1">
    <source>
        <dbReference type="ARBA" id="ARBA00022857"/>
    </source>
</evidence>
<feature type="chain" id="PRO_5045634474" description="NmrA-like domain-containing protein" evidence="3">
    <location>
        <begin position="16"/>
        <end position="601"/>
    </location>
</feature>
<dbReference type="PANTHER" id="PTHR47706:SF1">
    <property type="entry name" value="CIPA-LIKE, PUTATIVE (AFU_ORTHOLOGUE AFUA_1G12460)-RELATED"/>
    <property type="match status" value="1"/>
</dbReference>
<proteinExistence type="predicted"/>
<protein>
    <recommendedName>
        <fullName evidence="4">NmrA-like domain-containing protein</fullName>
    </recommendedName>
</protein>
<dbReference type="Proteomes" id="UP001521116">
    <property type="component" value="Unassembled WGS sequence"/>
</dbReference>
<dbReference type="InterPro" id="IPR051609">
    <property type="entry name" value="NmrA/Isoflavone_reductase-like"/>
</dbReference>
<evidence type="ECO:0000313" key="6">
    <source>
        <dbReference type="Proteomes" id="UP001521116"/>
    </source>
</evidence>
<sequence length="601" mass="64308">MLVVVFSLLAAQCLGRALQTQVEADLQDRSLLCTSESQPNPIASTYPDLITGTINGTLAVLPIPLEQARQIVSPYAILTAAIQKQLPGFPADKYPAYVQAVMDHDVQASGITIPDFSRISIEYPFIDLLSDNHTSFRYVSDQTLSATNPLALAGSAAYGIHVHAATFDPACNAYALTPPKPQQRPSAAATTHLDAYIVPNATLPHLPNIGHPAFTTSFQTADGGEAYPLSFWSNVTNQPQFSAPAMGCNVQVRLFNSSVTAAPFEPVAVRGAVWAADPLFPGGAGWEGVEGTGNTAQPILRQVFETGKFEITVLVRGAASDYTSKVPAGVAVAQVDFSSHAQLVAALRGNEVVIVFTRFLPGHDLDVKQLALVDAAIAANVPFFVPSEWAPDTAGANGASPARIGASLPTNPVLAPKRVVHNYLLNRAAERKIAFAVVYCGVLLEPAMRAGVLPFDFRQRLARLPDGGVHPFSATSMRTLGKAAVNLLAAPEAVRNSFVHVADGVTTCRDVLRAVEEETGQQWRAEVLALGEEREVARRSIREGAFSPREFVMYIRTAFFGGDQVWDVVENGRLGVGEAETVDLREEARRVARLLGGAARI</sequence>
<dbReference type="SUPFAM" id="SSF51735">
    <property type="entry name" value="NAD(P)-binding Rossmann-fold domains"/>
    <property type="match status" value="1"/>
</dbReference>
<feature type="signal peptide" evidence="3">
    <location>
        <begin position="1"/>
        <end position="15"/>
    </location>
</feature>
<comment type="caution">
    <text evidence="5">The sequence shown here is derived from an EMBL/GenBank/DDBJ whole genome shotgun (WGS) entry which is preliminary data.</text>
</comment>
<accession>A0ABR3SGE7</accession>
<dbReference type="Pfam" id="PF05368">
    <property type="entry name" value="NmrA"/>
    <property type="match status" value="1"/>
</dbReference>
<keyword evidence="2" id="KW-0560">Oxidoreductase</keyword>
<name>A0ABR3SGE7_9PEZI</name>
<reference evidence="5 6" key="1">
    <citation type="submission" date="2024-02" db="EMBL/GenBank/DDBJ databases">
        <title>De novo assembly and annotation of 12 fungi associated with fruit tree decline syndrome in Ontario, Canada.</title>
        <authorList>
            <person name="Sulman M."/>
            <person name="Ellouze W."/>
            <person name="Ilyukhin E."/>
        </authorList>
    </citation>
    <scope>NUCLEOTIDE SEQUENCE [LARGE SCALE GENOMIC DNA]</scope>
    <source>
        <strain evidence="5 6">M1-105</strain>
    </source>
</reference>
<keyword evidence="1" id="KW-0521">NADP</keyword>
<keyword evidence="3" id="KW-0732">Signal</keyword>
<dbReference type="InterPro" id="IPR036291">
    <property type="entry name" value="NAD(P)-bd_dom_sf"/>
</dbReference>
<evidence type="ECO:0000259" key="4">
    <source>
        <dbReference type="Pfam" id="PF05368"/>
    </source>
</evidence>
<dbReference type="InterPro" id="IPR008030">
    <property type="entry name" value="NmrA-like"/>
</dbReference>
<gene>
    <name evidence="5" type="ORF">SLS56_009743</name>
</gene>